<sequence>MKELLTTWYGEVVLLAAVSVVLMGLKRLLQRWWPRRLYLVDFWPPLLLYFTHHLTLQTTDSSLLPYEVMSLMILGIGLTLLEALNRGEILYGRFFKFYWRGVDLMTILIYLMALGFHLLLN</sequence>
<dbReference type="InterPro" id="IPR024515">
    <property type="entry name" value="DUF3397"/>
</dbReference>
<keyword evidence="1" id="KW-1133">Transmembrane helix</keyword>
<protein>
    <submittedName>
        <fullName evidence="2">DUF3397 domain-containing protein</fullName>
    </submittedName>
</protein>
<proteinExistence type="predicted"/>
<evidence type="ECO:0000313" key="3">
    <source>
        <dbReference type="Proteomes" id="UP001589691"/>
    </source>
</evidence>
<organism evidence="2 3">
    <name type="scientific">Lactiplantibacillus modestisalitolerans</name>
    <dbReference type="NCBI Taxonomy" id="1457219"/>
    <lineage>
        <taxon>Bacteria</taxon>
        <taxon>Bacillati</taxon>
        <taxon>Bacillota</taxon>
        <taxon>Bacilli</taxon>
        <taxon>Lactobacillales</taxon>
        <taxon>Lactobacillaceae</taxon>
        <taxon>Lactiplantibacillus</taxon>
    </lineage>
</organism>
<feature type="transmembrane region" description="Helical" evidence="1">
    <location>
        <begin position="6"/>
        <end position="25"/>
    </location>
</feature>
<feature type="transmembrane region" description="Helical" evidence="1">
    <location>
        <begin position="97"/>
        <end position="120"/>
    </location>
</feature>
<accession>A0ABV5WTI0</accession>
<comment type="caution">
    <text evidence="2">The sequence shown here is derived from an EMBL/GenBank/DDBJ whole genome shotgun (WGS) entry which is preliminary data.</text>
</comment>
<gene>
    <name evidence="2" type="ORF">ACFFLI_06015</name>
</gene>
<feature type="transmembrane region" description="Helical" evidence="1">
    <location>
        <begin position="68"/>
        <end position="85"/>
    </location>
</feature>
<keyword evidence="1" id="KW-0472">Membrane</keyword>
<evidence type="ECO:0000313" key="2">
    <source>
        <dbReference type="EMBL" id="MFB9769439.1"/>
    </source>
</evidence>
<dbReference type="EMBL" id="JBHLZY010000013">
    <property type="protein sequence ID" value="MFB9769439.1"/>
    <property type="molecule type" value="Genomic_DNA"/>
</dbReference>
<keyword evidence="3" id="KW-1185">Reference proteome</keyword>
<dbReference type="Proteomes" id="UP001589691">
    <property type="component" value="Unassembled WGS sequence"/>
</dbReference>
<dbReference type="Pfam" id="PF11877">
    <property type="entry name" value="DUF3397"/>
    <property type="match status" value="1"/>
</dbReference>
<reference evidence="2 3" key="1">
    <citation type="submission" date="2024-09" db="EMBL/GenBank/DDBJ databases">
        <authorList>
            <person name="Sun Q."/>
            <person name="Mori K."/>
        </authorList>
    </citation>
    <scope>NUCLEOTIDE SEQUENCE [LARGE SCALE GENOMIC DNA]</scope>
    <source>
        <strain evidence="2 3">TBRC 4576</strain>
    </source>
</reference>
<feature type="transmembrane region" description="Helical" evidence="1">
    <location>
        <begin position="37"/>
        <end position="56"/>
    </location>
</feature>
<evidence type="ECO:0000256" key="1">
    <source>
        <dbReference type="SAM" id="Phobius"/>
    </source>
</evidence>
<keyword evidence="1" id="KW-0812">Transmembrane</keyword>
<name>A0ABV5WTI0_9LACO</name>
<dbReference type="RefSeq" id="WP_137643681.1">
    <property type="nucleotide sequence ID" value="NZ_BJEA01000023.1"/>
</dbReference>